<accession>A0A917PK81</accession>
<reference evidence="4" key="1">
    <citation type="journal article" date="2014" name="Int. J. Syst. Evol. Microbiol.">
        <title>Complete genome sequence of Corynebacterium casei LMG S-19264T (=DSM 44701T), isolated from a smear-ripened cheese.</title>
        <authorList>
            <consortium name="US DOE Joint Genome Institute (JGI-PGF)"/>
            <person name="Walter F."/>
            <person name="Albersmeier A."/>
            <person name="Kalinowski J."/>
            <person name="Ruckert C."/>
        </authorList>
    </citation>
    <scope>NUCLEOTIDE SEQUENCE</scope>
    <source>
        <strain evidence="4">JCM 14371</strain>
    </source>
</reference>
<sequence>MTTTGTVSPASPAPHLPGGLSVGPVTLGVTDLARSTAFYTQGLGLRVLHSTPDRVTLGVPARPLLTLNARPGRPAPPSSPGLYHLALLLPTRADLGRFVRHMAGLGARLGQGDHLVSEALYLNDPDGHGIEVYRDRPRSEWTWHGTQVEMDSRPVDIQGLLREAGPDAPYAGLPDGTVMGHVHLRVTDLAATEAFYAGVLGFDIVSRFSGQALFVSAGGYHHHLGLNTWQSLGGTRAPAGSAQLERATLVLPDAADLDALAARLAAAGVSHERDDAGLHVQDPAGNPLLFTLA</sequence>
<dbReference type="InterPro" id="IPR004360">
    <property type="entry name" value="Glyas_Fos-R_dOase_dom"/>
</dbReference>
<dbReference type="InterPro" id="IPR037523">
    <property type="entry name" value="VOC_core"/>
</dbReference>
<dbReference type="Proteomes" id="UP000635726">
    <property type="component" value="Unassembled WGS sequence"/>
</dbReference>
<dbReference type="SUPFAM" id="SSF54593">
    <property type="entry name" value="Glyoxalase/Bleomycin resistance protein/Dihydroxybiphenyl dioxygenase"/>
    <property type="match status" value="2"/>
</dbReference>
<dbReference type="AlphaFoldDB" id="A0A917PK81"/>
<dbReference type="EMBL" id="BMOE01000010">
    <property type="protein sequence ID" value="GGJ82015.1"/>
    <property type="molecule type" value="Genomic_DNA"/>
</dbReference>
<dbReference type="PROSITE" id="PS51819">
    <property type="entry name" value="VOC"/>
    <property type="match status" value="2"/>
</dbReference>
<dbReference type="Pfam" id="PF00903">
    <property type="entry name" value="Glyoxalase"/>
    <property type="match status" value="2"/>
</dbReference>
<protein>
    <submittedName>
        <fullName evidence="4">Glyoxalase</fullName>
    </submittedName>
</protein>
<dbReference type="GO" id="GO:0004462">
    <property type="term" value="F:lactoylglutathione lyase activity"/>
    <property type="evidence" value="ECO:0007669"/>
    <property type="project" value="InterPro"/>
</dbReference>
<name>A0A917PK81_9DEIO</name>
<organism evidence="4 5">
    <name type="scientific">Deinococcus aquiradiocola</name>
    <dbReference type="NCBI Taxonomy" id="393059"/>
    <lineage>
        <taxon>Bacteria</taxon>
        <taxon>Thermotogati</taxon>
        <taxon>Deinococcota</taxon>
        <taxon>Deinococci</taxon>
        <taxon>Deinococcales</taxon>
        <taxon>Deinococcaceae</taxon>
        <taxon>Deinococcus</taxon>
    </lineage>
</organism>
<dbReference type="PANTHER" id="PTHR43279">
    <property type="entry name" value="CATECHOL-2,3-DIOXYGENASE"/>
    <property type="match status" value="1"/>
</dbReference>
<dbReference type="InterPro" id="IPR029068">
    <property type="entry name" value="Glyas_Bleomycin-R_OHBP_Dase"/>
</dbReference>
<dbReference type="RefSeq" id="WP_188963862.1">
    <property type="nucleotide sequence ID" value="NZ_BMOE01000010.1"/>
</dbReference>
<dbReference type="InterPro" id="IPR018146">
    <property type="entry name" value="Glyoxalase_1_CS"/>
</dbReference>
<keyword evidence="1" id="KW-0479">Metal-binding</keyword>
<dbReference type="Gene3D" id="3.10.180.10">
    <property type="entry name" value="2,3-Dihydroxybiphenyl 1,2-Dioxygenase, domain 1"/>
    <property type="match status" value="2"/>
</dbReference>
<gene>
    <name evidence="4" type="ORF">GCM10008939_27410</name>
</gene>
<evidence type="ECO:0000256" key="2">
    <source>
        <dbReference type="SAM" id="MobiDB-lite"/>
    </source>
</evidence>
<reference evidence="4" key="2">
    <citation type="submission" date="2020-09" db="EMBL/GenBank/DDBJ databases">
        <authorList>
            <person name="Sun Q."/>
            <person name="Ohkuma M."/>
        </authorList>
    </citation>
    <scope>NUCLEOTIDE SEQUENCE</scope>
    <source>
        <strain evidence="4">JCM 14371</strain>
    </source>
</reference>
<evidence type="ECO:0000313" key="4">
    <source>
        <dbReference type="EMBL" id="GGJ82015.1"/>
    </source>
</evidence>
<comment type="caution">
    <text evidence="4">The sequence shown here is derived from an EMBL/GenBank/DDBJ whole genome shotgun (WGS) entry which is preliminary data.</text>
</comment>
<proteinExistence type="predicted"/>
<dbReference type="GO" id="GO:0046872">
    <property type="term" value="F:metal ion binding"/>
    <property type="evidence" value="ECO:0007669"/>
    <property type="project" value="UniProtKB-KW"/>
</dbReference>
<feature type="domain" description="VOC" evidence="3">
    <location>
        <begin position="21"/>
        <end position="135"/>
    </location>
</feature>
<evidence type="ECO:0000256" key="1">
    <source>
        <dbReference type="ARBA" id="ARBA00022723"/>
    </source>
</evidence>
<feature type="region of interest" description="Disordered" evidence="2">
    <location>
        <begin position="1"/>
        <end position="20"/>
    </location>
</feature>
<evidence type="ECO:0000313" key="5">
    <source>
        <dbReference type="Proteomes" id="UP000635726"/>
    </source>
</evidence>
<dbReference type="PANTHER" id="PTHR43279:SF1">
    <property type="entry name" value="CATECHOL-2,3-DIOXYGENASE"/>
    <property type="match status" value="1"/>
</dbReference>
<feature type="domain" description="VOC" evidence="3">
    <location>
        <begin position="178"/>
        <end position="293"/>
    </location>
</feature>
<dbReference type="PROSITE" id="PS00934">
    <property type="entry name" value="GLYOXALASE_I_1"/>
    <property type="match status" value="1"/>
</dbReference>
<evidence type="ECO:0000259" key="3">
    <source>
        <dbReference type="PROSITE" id="PS51819"/>
    </source>
</evidence>
<keyword evidence="5" id="KW-1185">Reference proteome</keyword>